<feature type="modified residue" description="Glycine radical" evidence="3">
    <location>
        <position position="688"/>
    </location>
</feature>
<protein>
    <submittedName>
        <fullName evidence="6">Uncharacterized protein</fullName>
    </submittedName>
</protein>
<evidence type="ECO:0000313" key="6">
    <source>
        <dbReference type="EMBL" id="HIU29862.1"/>
    </source>
</evidence>
<name>A0A9D1I8Y1_9CLOT</name>
<dbReference type="PROSITE" id="PS51554">
    <property type="entry name" value="PFL"/>
    <property type="match status" value="1"/>
</dbReference>
<dbReference type="InterPro" id="IPR004184">
    <property type="entry name" value="PFL_dom"/>
</dbReference>
<evidence type="ECO:0000313" key="7">
    <source>
        <dbReference type="Proteomes" id="UP000824089"/>
    </source>
</evidence>
<dbReference type="Proteomes" id="UP000824089">
    <property type="component" value="Unassembled WGS sequence"/>
</dbReference>
<dbReference type="Pfam" id="PF01228">
    <property type="entry name" value="Gly_radical"/>
    <property type="match status" value="1"/>
</dbReference>
<dbReference type="EMBL" id="DVMM01000129">
    <property type="protein sequence ID" value="HIU29862.1"/>
    <property type="molecule type" value="Genomic_DNA"/>
</dbReference>
<proteinExistence type="predicted"/>
<accession>A0A9D1I8Y1</accession>
<sequence length="712" mass="79362">MEFYTVSCEKRPVRLSQETRRFAEESLNGKYGDEAMRNVAVSMDGTEGFETMSELEKYDAMIRKIAEEAPLRYCPGEKISGAATLGGSISHCVPAFYRNTFVLPSVSHLTLDFKTAVECGMAVKEREIEDRMRGGELSAYQEATLRSMSRAMEALRIWHGRYLAYLRGRDPEIYRCLRQVPFGKARNFREAVQSVWFLFAFERLCGNWPGIGRLDEILGKYLRHDLETGALTVEEAREILAHFFIKGCEWIRSDAVPGSGDAQHYQNIVLGGRNAREEDITNEATYLILDVIEELPIGDFPITVRLNRKTPEKLKQKLAAVIRHGGGIVAVYNEDIVLKAFERLGYEREEALGFANDGCWEVQIPGKTYFEYMPFDGLRILLHDTLRLNEETPAAFSSYEALYAEYLNQLRIFLSGLAQAGIGGRGTFDETGKWIWKRKIPCSVISLLEEGCIENARSYLESGTRYSVLSPHMGGAADTANSLYAIKKLVFEDGRISLSALLQAVKTDWKDAEPLRAYIRNKLTYYGNDGEGGADEVMAQLLNDFARITEEFNGKTPVIFTAGVSTFGRQIEWRGVRGAAPFGTRAGEILASNASPTPGTDLSGATAAIRSYCKADLSLQGTGAALDLRLYPGALDGANGITAIVSLLDGFCALGGFFLQIDITDAAVLREAQENPEAYKSLSVRVSGWNARFVTLDREWQQMIIERTEHMP</sequence>
<dbReference type="Pfam" id="PF02901">
    <property type="entry name" value="PFL-like"/>
    <property type="match status" value="1"/>
</dbReference>
<reference evidence="6" key="1">
    <citation type="submission" date="2020-10" db="EMBL/GenBank/DDBJ databases">
        <authorList>
            <person name="Gilroy R."/>
        </authorList>
    </citation>
    <scope>NUCLEOTIDE SEQUENCE</scope>
    <source>
        <strain evidence="6">CHK195-4489</strain>
    </source>
</reference>
<feature type="domain" description="PFL" evidence="5">
    <location>
        <begin position="1"/>
        <end position="585"/>
    </location>
</feature>
<reference evidence="6" key="2">
    <citation type="journal article" date="2021" name="PeerJ">
        <title>Extensive microbial diversity within the chicken gut microbiome revealed by metagenomics and culture.</title>
        <authorList>
            <person name="Gilroy R."/>
            <person name="Ravi A."/>
            <person name="Getino M."/>
            <person name="Pursley I."/>
            <person name="Horton D.L."/>
            <person name="Alikhan N.F."/>
            <person name="Baker D."/>
            <person name="Gharbi K."/>
            <person name="Hall N."/>
            <person name="Watson M."/>
            <person name="Adriaenssens E.M."/>
            <person name="Foster-Nyarko E."/>
            <person name="Jarju S."/>
            <person name="Secka A."/>
            <person name="Antonio M."/>
            <person name="Oren A."/>
            <person name="Chaudhuri R.R."/>
            <person name="La Ragione R."/>
            <person name="Hildebrand F."/>
            <person name="Pallen M.J."/>
        </authorList>
    </citation>
    <scope>NUCLEOTIDE SEQUENCE</scope>
    <source>
        <strain evidence="6">CHK195-4489</strain>
    </source>
</reference>
<dbReference type="SUPFAM" id="SSF51998">
    <property type="entry name" value="PFL-like glycyl radical enzymes"/>
    <property type="match status" value="1"/>
</dbReference>
<dbReference type="GO" id="GO:0016829">
    <property type="term" value="F:lyase activity"/>
    <property type="evidence" value="ECO:0007669"/>
    <property type="project" value="UniProtKB-KW"/>
</dbReference>
<dbReference type="InterPro" id="IPR001150">
    <property type="entry name" value="Gly_radical"/>
</dbReference>
<dbReference type="PROSITE" id="PS51149">
    <property type="entry name" value="GLY_RADICAL_2"/>
    <property type="match status" value="1"/>
</dbReference>
<evidence type="ECO:0000256" key="3">
    <source>
        <dbReference type="PROSITE-ProRule" id="PRU00493"/>
    </source>
</evidence>
<gene>
    <name evidence="6" type="ORF">IAD50_06140</name>
</gene>
<keyword evidence="1 3" id="KW-0556">Organic radical</keyword>
<dbReference type="GO" id="GO:0005829">
    <property type="term" value="C:cytosol"/>
    <property type="evidence" value="ECO:0007669"/>
    <property type="project" value="TreeGrafter"/>
</dbReference>
<dbReference type="Gene3D" id="3.20.70.20">
    <property type="match status" value="1"/>
</dbReference>
<evidence type="ECO:0000256" key="2">
    <source>
        <dbReference type="ARBA" id="ARBA00023239"/>
    </source>
</evidence>
<evidence type="ECO:0000259" key="4">
    <source>
        <dbReference type="PROSITE" id="PS51149"/>
    </source>
</evidence>
<organism evidence="6 7">
    <name type="scientific">Candidatus Egerieisoma faecipullorum</name>
    <dbReference type="NCBI Taxonomy" id="2840963"/>
    <lineage>
        <taxon>Bacteria</taxon>
        <taxon>Bacillati</taxon>
        <taxon>Bacillota</taxon>
        <taxon>Clostridia</taxon>
        <taxon>Eubacteriales</taxon>
        <taxon>Clostridiaceae</taxon>
        <taxon>Clostridiaceae incertae sedis</taxon>
        <taxon>Candidatus Egerieisoma</taxon>
    </lineage>
</organism>
<feature type="domain" description="Glycine radical" evidence="4">
    <location>
        <begin position="592"/>
        <end position="712"/>
    </location>
</feature>
<dbReference type="PANTHER" id="PTHR43641">
    <property type="entry name" value="FORMATE ACETYLTRANSFERASE 3-RELATED"/>
    <property type="match status" value="1"/>
</dbReference>
<evidence type="ECO:0000259" key="5">
    <source>
        <dbReference type="PROSITE" id="PS51554"/>
    </source>
</evidence>
<comment type="caution">
    <text evidence="6">The sequence shown here is derived from an EMBL/GenBank/DDBJ whole genome shotgun (WGS) entry which is preliminary data.</text>
</comment>
<dbReference type="AlphaFoldDB" id="A0A9D1I8Y1"/>
<evidence type="ECO:0000256" key="1">
    <source>
        <dbReference type="ARBA" id="ARBA00022818"/>
    </source>
</evidence>
<dbReference type="PANTHER" id="PTHR43641:SF2">
    <property type="entry name" value="DEHYDRATASE YBIW-RELATED"/>
    <property type="match status" value="1"/>
</dbReference>
<dbReference type="InterPro" id="IPR051215">
    <property type="entry name" value="GRE"/>
</dbReference>
<keyword evidence="2" id="KW-0456">Lyase</keyword>